<name>A0A2M4D2C7_ANODA</name>
<evidence type="ECO:0000313" key="1">
    <source>
        <dbReference type="EMBL" id="MBW71744.1"/>
    </source>
</evidence>
<protein>
    <submittedName>
        <fullName evidence="1">Putative secreted protein</fullName>
    </submittedName>
</protein>
<proteinExistence type="predicted"/>
<sequence>MSPLRRSLSISFSLSLSLSRFDRALETPNLGWIEFDPEMGRPYLRKLRSSFTYAVPEEGISSSVGDESS</sequence>
<dbReference type="AlphaFoldDB" id="A0A2M4D2C7"/>
<accession>A0A2M4D2C7</accession>
<dbReference type="EMBL" id="GGFL01007566">
    <property type="protein sequence ID" value="MBW71744.1"/>
    <property type="molecule type" value="Transcribed_RNA"/>
</dbReference>
<organism evidence="1">
    <name type="scientific">Anopheles darlingi</name>
    <name type="common">Mosquito</name>
    <dbReference type="NCBI Taxonomy" id="43151"/>
    <lineage>
        <taxon>Eukaryota</taxon>
        <taxon>Metazoa</taxon>
        <taxon>Ecdysozoa</taxon>
        <taxon>Arthropoda</taxon>
        <taxon>Hexapoda</taxon>
        <taxon>Insecta</taxon>
        <taxon>Pterygota</taxon>
        <taxon>Neoptera</taxon>
        <taxon>Endopterygota</taxon>
        <taxon>Diptera</taxon>
        <taxon>Nematocera</taxon>
        <taxon>Culicoidea</taxon>
        <taxon>Culicidae</taxon>
        <taxon>Anophelinae</taxon>
        <taxon>Anopheles</taxon>
    </lineage>
</organism>
<reference evidence="1" key="1">
    <citation type="submission" date="2018-01" db="EMBL/GenBank/DDBJ databases">
        <title>An insight into the sialome of Amazonian anophelines.</title>
        <authorList>
            <person name="Ribeiro J.M."/>
            <person name="Scarpassa V."/>
            <person name="Calvo E."/>
        </authorList>
    </citation>
    <scope>NUCLEOTIDE SEQUENCE</scope>
</reference>